<dbReference type="InterPro" id="IPR029063">
    <property type="entry name" value="SAM-dependent_MTases_sf"/>
</dbReference>
<reference evidence="1" key="2">
    <citation type="submission" date="2020-09" db="EMBL/GenBank/DDBJ databases">
        <authorList>
            <person name="Sun Q."/>
            <person name="Kim S."/>
        </authorList>
    </citation>
    <scope>NUCLEOTIDE SEQUENCE</scope>
    <source>
        <strain evidence="1">KCTC 12988</strain>
    </source>
</reference>
<comment type="caution">
    <text evidence="1">The sequence shown here is derived from an EMBL/GenBank/DDBJ whole genome shotgun (WGS) entry which is preliminary data.</text>
</comment>
<reference evidence="1" key="1">
    <citation type="journal article" date="2014" name="Int. J. Syst. Evol. Microbiol.">
        <title>Complete genome sequence of Corynebacterium casei LMG S-19264T (=DSM 44701T), isolated from a smear-ripened cheese.</title>
        <authorList>
            <consortium name="US DOE Joint Genome Institute (JGI-PGF)"/>
            <person name="Walter F."/>
            <person name="Albersmeier A."/>
            <person name="Kalinowski J."/>
            <person name="Ruckert C."/>
        </authorList>
    </citation>
    <scope>NUCLEOTIDE SEQUENCE</scope>
    <source>
        <strain evidence="1">KCTC 12988</strain>
    </source>
</reference>
<dbReference type="EMBL" id="BMXI01000009">
    <property type="protein sequence ID" value="GHC55474.1"/>
    <property type="molecule type" value="Genomic_DNA"/>
</dbReference>
<evidence type="ECO:0000313" key="2">
    <source>
        <dbReference type="Proteomes" id="UP000644507"/>
    </source>
</evidence>
<evidence type="ECO:0000313" key="1">
    <source>
        <dbReference type="EMBL" id="GHC55474.1"/>
    </source>
</evidence>
<protein>
    <submittedName>
        <fullName evidence="1">Spermidine synthase</fullName>
    </submittedName>
</protein>
<name>A0A918WKR5_9BACT</name>
<keyword evidence="2" id="KW-1185">Reference proteome</keyword>
<dbReference type="Proteomes" id="UP000644507">
    <property type="component" value="Unassembled WGS sequence"/>
</dbReference>
<dbReference type="Gene3D" id="3.40.50.150">
    <property type="entry name" value="Vaccinia Virus protein VP39"/>
    <property type="match status" value="1"/>
</dbReference>
<proteinExistence type="predicted"/>
<sequence>MKPQIILAETTSPEGEPLTLVSHDGHFHLQSRGEKLMTTFSHGSEEELATLACAPSRPARQPTVLIGGLGFGFTLASATQALPQKGARFVVAEQTPAIVEWNQTHLRDLHPNLWEDDRILIEPVPVQNLIKDNEETFAAIMLDVDNGPWAFQDEANEALYSLDGLHLAKRALKSGGVLAVWSVRHDKAFEKKLIKAGFEVTCEKVPATKKGKQNRFHTIWLAKKGEYISQNRREH</sequence>
<dbReference type="SUPFAM" id="SSF53335">
    <property type="entry name" value="S-adenosyl-L-methionine-dependent methyltransferases"/>
    <property type="match status" value="1"/>
</dbReference>
<gene>
    <name evidence="1" type="ORF">GCM10007100_22580</name>
</gene>
<accession>A0A918WKR5</accession>
<organism evidence="1 2">
    <name type="scientific">Roseibacillus persicicus</name>
    <dbReference type="NCBI Taxonomy" id="454148"/>
    <lineage>
        <taxon>Bacteria</taxon>
        <taxon>Pseudomonadati</taxon>
        <taxon>Verrucomicrobiota</taxon>
        <taxon>Verrucomicrobiia</taxon>
        <taxon>Verrucomicrobiales</taxon>
        <taxon>Verrucomicrobiaceae</taxon>
        <taxon>Roseibacillus</taxon>
    </lineage>
</organism>
<dbReference type="RefSeq" id="WP_189570068.1">
    <property type="nucleotide sequence ID" value="NZ_BMXI01000009.1"/>
</dbReference>
<dbReference type="AlphaFoldDB" id="A0A918WKR5"/>